<dbReference type="GeneID" id="36546503"/>
<sequence length="175" mass="19596">MRKTECYMFGLTSSLQSHYDALPPALFASVGELDMAGYTYNTQFHSVKIVLHRALLQSTLGQDHENAAPINDTYQYTPSNSSKVIYESAVYLTNSILTYKEIFGPDKMVPLMVYSIYMAATSLVNHVLSLHNLGAPADRDEKRIRLLIDTLTQIRAHFPVASRMCQTILESFGAP</sequence>
<comment type="caution">
    <text evidence="1">The sequence shown here is derived from an EMBL/GenBank/DDBJ whole genome shotgun (WGS) entry which is preliminary data.</text>
</comment>
<protein>
    <recommendedName>
        <fullName evidence="3">C6 transcription factor</fullName>
    </recommendedName>
</protein>
<reference evidence="1" key="1">
    <citation type="submission" date="2016-12" db="EMBL/GenBank/DDBJ databases">
        <title>The genomes of Aspergillus section Nigri reveals drivers in fungal speciation.</title>
        <authorList>
            <consortium name="DOE Joint Genome Institute"/>
            <person name="Vesth T.C."/>
            <person name="Nybo J."/>
            <person name="Theobald S."/>
            <person name="Brandl J."/>
            <person name="Frisvad J.C."/>
            <person name="Nielsen K.F."/>
            <person name="Lyhne E.K."/>
            <person name="Kogle M.E."/>
            <person name="Kuo A."/>
            <person name="Riley R."/>
            <person name="Clum A."/>
            <person name="Nolan M."/>
            <person name="Lipzen A."/>
            <person name="Salamov A."/>
            <person name="Henrissat B."/>
            <person name="Wiebenga A."/>
            <person name="De vries R.P."/>
            <person name="Grigoriev I.V."/>
            <person name="Mortensen U.H."/>
            <person name="Andersen M.R."/>
            <person name="Baker S.E."/>
        </authorList>
    </citation>
    <scope>NUCLEOTIDE SEQUENCE</scope>
    <source>
        <strain evidence="1">IBT 28561</strain>
    </source>
</reference>
<evidence type="ECO:0000313" key="1">
    <source>
        <dbReference type="EMBL" id="PKY02732.1"/>
    </source>
</evidence>
<dbReference type="AlphaFoldDB" id="A0A2I1CYN4"/>
<dbReference type="CDD" id="cd12148">
    <property type="entry name" value="fungal_TF_MHR"/>
    <property type="match status" value="1"/>
</dbReference>
<evidence type="ECO:0008006" key="3">
    <source>
        <dbReference type="Google" id="ProtNLM"/>
    </source>
</evidence>
<gene>
    <name evidence="1" type="ORF">P168DRAFT_305981</name>
</gene>
<evidence type="ECO:0000313" key="2">
    <source>
        <dbReference type="Proteomes" id="UP000234254"/>
    </source>
</evidence>
<accession>A0A2I1CYN4</accession>
<proteinExistence type="predicted"/>
<keyword evidence="2" id="KW-1185">Reference proteome</keyword>
<dbReference type="VEuPathDB" id="FungiDB:P168DRAFT_305981"/>
<dbReference type="RefSeq" id="XP_024691326.1">
    <property type="nucleotide sequence ID" value="XM_024838979.1"/>
</dbReference>
<organism evidence="1 2">
    <name type="scientific">Aspergillus campestris (strain IBT 28561)</name>
    <dbReference type="NCBI Taxonomy" id="1392248"/>
    <lineage>
        <taxon>Eukaryota</taxon>
        <taxon>Fungi</taxon>
        <taxon>Dikarya</taxon>
        <taxon>Ascomycota</taxon>
        <taxon>Pezizomycotina</taxon>
        <taxon>Eurotiomycetes</taxon>
        <taxon>Eurotiomycetidae</taxon>
        <taxon>Eurotiales</taxon>
        <taxon>Aspergillaceae</taxon>
        <taxon>Aspergillus</taxon>
        <taxon>Aspergillus subgen. Circumdati</taxon>
    </lineage>
</organism>
<dbReference type="OrthoDB" id="4138029at2759"/>
<dbReference type="EMBL" id="MSFM01000009">
    <property type="protein sequence ID" value="PKY02732.1"/>
    <property type="molecule type" value="Genomic_DNA"/>
</dbReference>
<name>A0A2I1CYN4_ASPC2</name>
<dbReference type="Proteomes" id="UP000234254">
    <property type="component" value="Unassembled WGS sequence"/>
</dbReference>